<evidence type="ECO:0000313" key="6">
    <source>
        <dbReference type="EMBL" id="EAU67162.1"/>
    </source>
</evidence>
<dbReference type="SMART" id="SM00342">
    <property type="entry name" value="HTH_ARAC"/>
    <property type="match status" value="1"/>
</dbReference>
<dbReference type="InterPro" id="IPR009057">
    <property type="entry name" value="Homeodomain-like_sf"/>
</dbReference>
<keyword evidence="3" id="KW-0804">Transcription</keyword>
<evidence type="ECO:0000313" key="7">
    <source>
        <dbReference type="Proteomes" id="UP000032702"/>
    </source>
</evidence>
<keyword evidence="1" id="KW-0805">Transcription regulation</keyword>
<dbReference type="GO" id="GO:0003700">
    <property type="term" value="F:DNA-binding transcription factor activity"/>
    <property type="evidence" value="ECO:0007669"/>
    <property type="project" value="InterPro"/>
</dbReference>
<dbReference type="PROSITE" id="PS01124">
    <property type="entry name" value="HTH_ARAC_FAMILY_2"/>
    <property type="match status" value="1"/>
</dbReference>
<comment type="caution">
    <text evidence="6">The sequence shown here is derived from an EMBL/GenBank/DDBJ whole genome shotgun (WGS) entry which is preliminary data.</text>
</comment>
<dbReference type="Proteomes" id="UP000032702">
    <property type="component" value="Unassembled WGS sequence"/>
</dbReference>
<evidence type="ECO:0000256" key="2">
    <source>
        <dbReference type="ARBA" id="ARBA00023125"/>
    </source>
</evidence>
<dbReference type="PANTHER" id="PTHR47894">
    <property type="entry name" value="HTH-TYPE TRANSCRIPTIONAL REGULATOR GADX"/>
    <property type="match status" value="1"/>
</dbReference>
<sequence>MPGGHEASSGQPRARHLQNRISRDVFVLLSGECADHLGGGVAEMGCFGRGSLDNHLRHVIAALSHVRIGPHGRADVGVQHGPVLLGDNGPSGLAPLDRGDELGGHRPGLDGHQLDAQPLRHGGEALQEALTGELGGAVCVVEGLANQSSHARDREDAPRAGLTHGGEHRLGRPPHAEEVYLHRLAQLLRSGLLQRAEMTRARVVDEHVDSSVLREHRLDAGLDRGVALNIQRQDVERDAFVAGARLQGPCLAGVSQGRDHLKTGLGQVNGGAEPDARGGSGDEGDARHDPSPCAVCQCCRRSCIFTGVGAHWPKAPNHLPVTPNRSPRFLLLPRAMVIALREGGVDVDAILRKVDASSLPTGARMTVAQWNAFQDLALARVEPSLGLELGAQIHPELFGIAGLSAMAAPTFGAALGRLVRYKRMFSTDVLELVPQGDDQALRVDVSMPERSHARLRVDMELAFLVSFGRVMTRTRIIPRAVSLRGPAPAYQERYGALFACPVRFQQPVDELLFSALDLARPLVSSSPELEALFGARAEQLWEETGGDERVSQVRSVLRRQLSGEEPSIGGVARALGMSERSLQRKLSEAHTSFKALLSEVRRDMAREQLATTDIELAELSFLLGFSDPNSLHRAFKRWEGMTPLEYRRKHGPRRHLA</sequence>
<evidence type="ECO:0000256" key="4">
    <source>
        <dbReference type="SAM" id="MobiDB-lite"/>
    </source>
</evidence>
<feature type="region of interest" description="Disordered" evidence="4">
    <location>
        <begin position="261"/>
        <end position="287"/>
    </location>
</feature>
<evidence type="ECO:0000256" key="3">
    <source>
        <dbReference type="ARBA" id="ARBA00023163"/>
    </source>
</evidence>
<dbReference type="Gene3D" id="1.10.10.60">
    <property type="entry name" value="Homeodomain-like"/>
    <property type="match status" value="1"/>
</dbReference>
<accession>Q094J0</accession>
<dbReference type="Pfam" id="PF12833">
    <property type="entry name" value="HTH_18"/>
    <property type="match status" value="1"/>
</dbReference>
<feature type="region of interest" description="Disordered" evidence="4">
    <location>
        <begin position="146"/>
        <end position="172"/>
    </location>
</feature>
<dbReference type="InterPro" id="IPR018060">
    <property type="entry name" value="HTH_AraC"/>
</dbReference>
<name>Q094J0_STIAD</name>
<dbReference type="Pfam" id="PF12625">
    <property type="entry name" value="Arabinose_bd"/>
    <property type="match status" value="1"/>
</dbReference>
<dbReference type="PANTHER" id="PTHR47894:SF1">
    <property type="entry name" value="HTH-TYPE TRANSCRIPTIONAL REGULATOR VQSM"/>
    <property type="match status" value="1"/>
</dbReference>
<protein>
    <submittedName>
        <fullName evidence="6">Transcriptional regulator, AraC family protein</fullName>
    </submittedName>
</protein>
<proteinExistence type="predicted"/>
<gene>
    <name evidence="6" type="ORF">STIAU_0522</name>
</gene>
<evidence type="ECO:0000256" key="1">
    <source>
        <dbReference type="ARBA" id="ARBA00023015"/>
    </source>
</evidence>
<dbReference type="InterPro" id="IPR032687">
    <property type="entry name" value="AraC-type_N"/>
</dbReference>
<organism evidence="6 7">
    <name type="scientific">Stigmatella aurantiaca (strain DW4/3-1)</name>
    <dbReference type="NCBI Taxonomy" id="378806"/>
    <lineage>
        <taxon>Bacteria</taxon>
        <taxon>Pseudomonadati</taxon>
        <taxon>Myxococcota</taxon>
        <taxon>Myxococcia</taxon>
        <taxon>Myxococcales</taxon>
        <taxon>Cystobacterineae</taxon>
        <taxon>Archangiaceae</taxon>
        <taxon>Stigmatella</taxon>
    </lineage>
</organism>
<reference evidence="6 7" key="1">
    <citation type="submission" date="2006-04" db="EMBL/GenBank/DDBJ databases">
        <authorList>
            <person name="Nierman W.C."/>
        </authorList>
    </citation>
    <scope>NUCLEOTIDE SEQUENCE [LARGE SCALE GENOMIC DNA]</scope>
    <source>
        <strain evidence="6 7">DW4/3-1</strain>
    </source>
</reference>
<evidence type="ECO:0000259" key="5">
    <source>
        <dbReference type="PROSITE" id="PS01124"/>
    </source>
</evidence>
<keyword evidence="2" id="KW-0238">DNA-binding</keyword>
<dbReference type="GO" id="GO:0000976">
    <property type="term" value="F:transcription cis-regulatory region binding"/>
    <property type="evidence" value="ECO:0007669"/>
    <property type="project" value="TreeGrafter"/>
</dbReference>
<dbReference type="EMBL" id="AAMD01000039">
    <property type="protein sequence ID" value="EAU67162.1"/>
    <property type="molecule type" value="Genomic_DNA"/>
</dbReference>
<feature type="domain" description="HTH araC/xylS-type" evidence="5">
    <location>
        <begin position="551"/>
        <end position="649"/>
    </location>
</feature>
<dbReference type="SUPFAM" id="SSF46689">
    <property type="entry name" value="Homeodomain-like"/>
    <property type="match status" value="1"/>
</dbReference>
<dbReference type="AlphaFoldDB" id="Q094J0"/>
<dbReference type="GO" id="GO:0005829">
    <property type="term" value="C:cytosol"/>
    <property type="evidence" value="ECO:0007669"/>
    <property type="project" value="TreeGrafter"/>
</dbReference>